<dbReference type="RefSeq" id="WP_113619161.1">
    <property type="nucleotide sequence ID" value="NZ_QFFJ01000002.1"/>
</dbReference>
<dbReference type="Pfam" id="PF13577">
    <property type="entry name" value="SnoaL_4"/>
    <property type="match status" value="1"/>
</dbReference>
<evidence type="ECO:0000313" key="2">
    <source>
        <dbReference type="EMBL" id="RBL90412.1"/>
    </source>
</evidence>
<dbReference type="InterPro" id="IPR032710">
    <property type="entry name" value="NTF2-like_dom_sf"/>
</dbReference>
<comment type="caution">
    <text evidence="2">The sequence shown here is derived from an EMBL/GenBank/DDBJ whole genome shotgun (WGS) entry which is preliminary data.</text>
</comment>
<sequence length="145" mass="16060">METEKIALVLHSVFGGADSRDWEQVQRAFAAEVVYDYTSMAGGQPLVLPPQEIIHMWKQLLPGFDKTAHHIADFDIAIQGDTATARFTGHASHLIADAEWIVEGNYEVALKKNTAVWQITAFKFILRNQGGDLQLPQKAMARVAG</sequence>
<accession>A0A365XVL6</accession>
<name>A0A365XVL6_9BACT</name>
<reference evidence="2 3" key="1">
    <citation type="submission" date="2018-05" db="EMBL/GenBank/DDBJ databases">
        <title>Chitinophaga sp. K3CV102501T nov., isolated from isolated from a monsoon evergreen broad-leaved forest soil.</title>
        <authorList>
            <person name="Lv Y."/>
        </authorList>
    </citation>
    <scope>NUCLEOTIDE SEQUENCE [LARGE SCALE GENOMIC DNA]</scope>
    <source>
        <strain evidence="2 3">GDMCC 1.1325</strain>
    </source>
</reference>
<dbReference type="EMBL" id="QFFJ01000002">
    <property type="protein sequence ID" value="RBL90412.1"/>
    <property type="molecule type" value="Genomic_DNA"/>
</dbReference>
<gene>
    <name evidence="2" type="ORF">DF182_28540</name>
</gene>
<protein>
    <recommendedName>
        <fullName evidence="1">SnoaL-like domain-containing protein</fullName>
    </recommendedName>
</protein>
<evidence type="ECO:0000259" key="1">
    <source>
        <dbReference type="Pfam" id="PF13577"/>
    </source>
</evidence>
<dbReference type="SUPFAM" id="SSF54427">
    <property type="entry name" value="NTF2-like"/>
    <property type="match status" value="1"/>
</dbReference>
<dbReference type="InterPro" id="IPR037401">
    <property type="entry name" value="SnoaL-like"/>
</dbReference>
<dbReference type="AlphaFoldDB" id="A0A365XVL6"/>
<dbReference type="OrthoDB" id="2599042at2"/>
<organism evidence="2 3">
    <name type="scientific">Chitinophaga flava</name>
    <dbReference type="NCBI Taxonomy" id="2259036"/>
    <lineage>
        <taxon>Bacteria</taxon>
        <taxon>Pseudomonadati</taxon>
        <taxon>Bacteroidota</taxon>
        <taxon>Chitinophagia</taxon>
        <taxon>Chitinophagales</taxon>
        <taxon>Chitinophagaceae</taxon>
        <taxon>Chitinophaga</taxon>
    </lineage>
</organism>
<dbReference type="Proteomes" id="UP000253410">
    <property type="component" value="Unassembled WGS sequence"/>
</dbReference>
<feature type="domain" description="SnoaL-like" evidence="1">
    <location>
        <begin position="4"/>
        <end position="122"/>
    </location>
</feature>
<evidence type="ECO:0000313" key="3">
    <source>
        <dbReference type="Proteomes" id="UP000253410"/>
    </source>
</evidence>
<dbReference type="Gene3D" id="3.10.450.50">
    <property type="match status" value="1"/>
</dbReference>
<proteinExistence type="predicted"/>
<keyword evidence="3" id="KW-1185">Reference proteome</keyword>